<protein>
    <recommendedName>
        <fullName evidence="3">HEAT repeat domain-containing protein</fullName>
    </recommendedName>
</protein>
<dbReference type="RefSeq" id="WP_208226960.1">
    <property type="nucleotide sequence ID" value="NZ_CP050854.1"/>
</dbReference>
<dbReference type="Gene3D" id="1.25.10.10">
    <property type="entry name" value="Leucine-rich Repeat Variant"/>
    <property type="match status" value="1"/>
</dbReference>
<organism evidence="1 2">
    <name type="scientific">Brenneria izadpanahii</name>
    <dbReference type="NCBI Taxonomy" id="2722756"/>
    <lineage>
        <taxon>Bacteria</taxon>
        <taxon>Pseudomonadati</taxon>
        <taxon>Pseudomonadota</taxon>
        <taxon>Gammaproteobacteria</taxon>
        <taxon>Enterobacterales</taxon>
        <taxon>Pectobacteriaceae</taxon>
        <taxon>Brenneria</taxon>
    </lineage>
</organism>
<keyword evidence="2" id="KW-1185">Reference proteome</keyword>
<dbReference type="EMBL" id="CP050854">
    <property type="protein sequence ID" value="QTF08628.1"/>
    <property type="molecule type" value="Genomic_DNA"/>
</dbReference>
<dbReference type="InterPro" id="IPR011989">
    <property type="entry name" value="ARM-like"/>
</dbReference>
<proteinExistence type="predicted"/>
<sequence>MIKPVDILEMLKGGDRRSIGLADQAAALARSDADVFAQLIHGISHPDPVIAMRCADAVEKASLARADLLAPHKSQMLKLLVTASQPELRWHIAAMVPRLSLTPDESRKAFSSLVGYTADRSSIVKTTAMQALHDLALNHVELRREALMHIRELAVIGTPAMKARGKKLIRSMERVCG</sequence>
<evidence type="ECO:0000313" key="2">
    <source>
        <dbReference type="Proteomes" id="UP000671960"/>
    </source>
</evidence>
<gene>
    <name evidence="1" type="ORF">HC231_12480</name>
</gene>
<name>A0ABX7UYB1_9GAMM</name>
<evidence type="ECO:0000313" key="1">
    <source>
        <dbReference type="EMBL" id="QTF08628.1"/>
    </source>
</evidence>
<dbReference type="Proteomes" id="UP000671960">
    <property type="component" value="Chromosome"/>
</dbReference>
<dbReference type="InterPro" id="IPR016024">
    <property type="entry name" value="ARM-type_fold"/>
</dbReference>
<accession>A0ABX7UYB1</accession>
<dbReference type="SUPFAM" id="SSF48371">
    <property type="entry name" value="ARM repeat"/>
    <property type="match status" value="1"/>
</dbReference>
<evidence type="ECO:0008006" key="3">
    <source>
        <dbReference type="Google" id="ProtNLM"/>
    </source>
</evidence>
<reference evidence="1 2" key="1">
    <citation type="submission" date="2020-03" db="EMBL/GenBank/DDBJ databases">
        <authorList>
            <person name="Bakhshi Ganjeh M."/>
        </authorList>
    </citation>
    <scope>NUCLEOTIDE SEQUENCE [LARGE SCALE GENOMIC DNA]</scope>
    <source>
        <strain evidence="2">Iran 50</strain>
    </source>
</reference>